<accession>X0WV49</accession>
<sequence length="70" mass="7407">VLYTVDAGSTVPASQTDVPFDVHWQGDPAIPPNAVVPPGGDIRFVDSAAIQVLDTFKVYGLVLKSIEVNV</sequence>
<dbReference type="AlphaFoldDB" id="X0WV49"/>
<organism evidence="1">
    <name type="scientific">marine sediment metagenome</name>
    <dbReference type="NCBI Taxonomy" id="412755"/>
    <lineage>
        <taxon>unclassified sequences</taxon>
        <taxon>metagenomes</taxon>
        <taxon>ecological metagenomes</taxon>
    </lineage>
</organism>
<reference evidence="1" key="1">
    <citation type="journal article" date="2014" name="Front. Microbiol.">
        <title>High frequency of phylogenetically diverse reductive dehalogenase-homologous genes in deep subseafloor sedimentary metagenomes.</title>
        <authorList>
            <person name="Kawai M."/>
            <person name="Futagami T."/>
            <person name="Toyoda A."/>
            <person name="Takaki Y."/>
            <person name="Nishi S."/>
            <person name="Hori S."/>
            <person name="Arai W."/>
            <person name="Tsubouchi T."/>
            <person name="Morono Y."/>
            <person name="Uchiyama I."/>
            <person name="Ito T."/>
            <person name="Fujiyama A."/>
            <person name="Inagaki F."/>
            <person name="Takami H."/>
        </authorList>
    </citation>
    <scope>NUCLEOTIDE SEQUENCE</scope>
    <source>
        <strain evidence="1">Expedition CK06-06</strain>
    </source>
</reference>
<evidence type="ECO:0000313" key="1">
    <source>
        <dbReference type="EMBL" id="GAG27067.1"/>
    </source>
</evidence>
<gene>
    <name evidence="1" type="ORF">S01H1_53874</name>
</gene>
<feature type="non-terminal residue" evidence="1">
    <location>
        <position position="1"/>
    </location>
</feature>
<comment type="caution">
    <text evidence="1">The sequence shown here is derived from an EMBL/GenBank/DDBJ whole genome shotgun (WGS) entry which is preliminary data.</text>
</comment>
<proteinExistence type="predicted"/>
<dbReference type="EMBL" id="BARS01034911">
    <property type="protein sequence ID" value="GAG27067.1"/>
    <property type="molecule type" value="Genomic_DNA"/>
</dbReference>
<protein>
    <submittedName>
        <fullName evidence="1">Uncharacterized protein</fullName>
    </submittedName>
</protein>
<name>X0WV49_9ZZZZ</name>